<reference evidence="6" key="1">
    <citation type="submission" date="2012-02" db="EMBL/GenBank/DDBJ databases">
        <title>The complete genome of Echinicola vietnamensis DSM 17526.</title>
        <authorList>
            <person name="Lucas S."/>
            <person name="Copeland A."/>
            <person name="Lapidus A."/>
            <person name="Glavina del Rio T."/>
            <person name="Dalin E."/>
            <person name="Tice H."/>
            <person name="Bruce D."/>
            <person name="Goodwin L."/>
            <person name="Pitluck S."/>
            <person name="Peters L."/>
            <person name="Ovchinnikova G."/>
            <person name="Teshima H."/>
            <person name="Kyrpides N."/>
            <person name="Mavromatis K."/>
            <person name="Ivanova N."/>
            <person name="Brettin T."/>
            <person name="Detter J.C."/>
            <person name="Han C."/>
            <person name="Larimer F."/>
            <person name="Land M."/>
            <person name="Hauser L."/>
            <person name="Markowitz V."/>
            <person name="Cheng J.-F."/>
            <person name="Hugenholtz P."/>
            <person name="Woyke T."/>
            <person name="Wu D."/>
            <person name="Brambilla E."/>
            <person name="Klenk H.-P."/>
            <person name="Eisen J.A."/>
        </authorList>
    </citation>
    <scope>NUCLEOTIDE SEQUENCE [LARGE SCALE GENOMIC DNA]</scope>
    <source>
        <strain evidence="6">DSM 17526 / LMG 23754 / KMM 6221</strain>
    </source>
</reference>
<gene>
    <name evidence="5" type="ordered locus">Echvi_2844</name>
</gene>
<evidence type="ECO:0000256" key="3">
    <source>
        <dbReference type="ARBA" id="ARBA00022840"/>
    </source>
</evidence>
<dbReference type="InterPro" id="IPR003439">
    <property type="entry name" value="ABC_transporter-like_ATP-bd"/>
</dbReference>
<dbReference type="InterPro" id="IPR003593">
    <property type="entry name" value="AAA+_ATPase"/>
</dbReference>
<dbReference type="Pfam" id="PF00005">
    <property type="entry name" value="ABC_tran"/>
    <property type="match status" value="1"/>
</dbReference>
<dbReference type="Gene3D" id="3.40.50.300">
    <property type="entry name" value="P-loop containing nucleotide triphosphate hydrolases"/>
    <property type="match status" value="1"/>
</dbReference>
<sequence length="217" mass="24591">MLQFTNYKKSYHQNLVLTIDHLELNTAIYHLKGENGSGKSTLLETIAGIIPFEGDISVNGDDSIKRNPIAFRRIINFAEAEPTFPEFLSGLDLINLFVKGKKAPTGQAEQLIEKINIGDFMDHPIANYSSGMIKKLSLVLAFIGNPKWILLDEPLNTLDRTSRELLFRLIRQYHTQFNTGFLISSHQDLDEAMMTTHRTISIDDHHLIIHAHEPKGL</sequence>
<dbReference type="InterPro" id="IPR017871">
    <property type="entry name" value="ABC_transporter-like_CS"/>
</dbReference>
<dbReference type="PANTHER" id="PTHR42939:SF1">
    <property type="entry name" value="ABC TRANSPORTER ATP-BINDING PROTEIN ALBC-RELATED"/>
    <property type="match status" value="1"/>
</dbReference>
<organism evidence="5 6">
    <name type="scientific">Echinicola vietnamensis (strain DSM 17526 / LMG 23754 / KMM 6221)</name>
    <dbReference type="NCBI Taxonomy" id="926556"/>
    <lineage>
        <taxon>Bacteria</taxon>
        <taxon>Pseudomonadati</taxon>
        <taxon>Bacteroidota</taxon>
        <taxon>Cytophagia</taxon>
        <taxon>Cytophagales</taxon>
        <taxon>Cyclobacteriaceae</taxon>
        <taxon>Echinicola</taxon>
    </lineage>
</organism>
<dbReference type="SMART" id="SM00382">
    <property type="entry name" value="AAA"/>
    <property type="match status" value="1"/>
</dbReference>
<name>L0G1B6_ECHVK</name>
<evidence type="ECO:0000256" key="2">
    <source>
        <dbReference type="ARBA" id="ARBA00022741"/>
    </source>
</evidence>
<keyword evidence="1" id="KW-0813">Transport</keyword>
<dbReference type="EMBL" id="CP003346">
    <property type="protein sequence ID" value="AGA79083.1"/>
    <property type="molecule type" value="Genomic_DNA"/>
</dbReference>
<evidence type="ECO:0000313" key="5">
    <source>
        <dbReference type="EMBL" id="AGA79083.1"/>
    </source>
</evidence>
<dbReference type="OrthoDB" id="9801987at2"/>
<dbReference type="GO" id="GO:0016887">
    <property type="term" value="F:ATP hydrolysis activity"/>
    <property type="evidence" value="ECO:0007669"/>
    <property type="project" value="InterPro"/>
</dbReference>
<dbReference type="InterPro" id="IPR027417">
    <property type="entry name" value="P-loop_NTPase"/>
</dbReference>
<dbReference type="InterPro" id="IPR051782">
    <property type="entry name" value="ABC_Transporter_VariousFunc"/>
</dbReference>
<keyword evidence="2" id="KW-0547">Nucleotide-binding</keyword>
<evidence type="ECO:0000259" key="4">
    <source>
        <dbReference type="PROSITE" id="PS50893"/>
    </source>
</evidence>
<dbReference type="SUPFAM" id="SSF52540">
    <property type="entry name" value="P-loop containing nucleoside triphosphate hydrolases"/>
    <property type="match status" value="1"/>
</dbReference>
<evidence type="ECO:0000313" key="6">
    <source>
        <dbReference type="Proteomes" id="UP000010796"/>
    </source>
</evidence>
<dbReference type="RefSeq" id="WP_015266635.1">
    <property type="nucleotide sequence ID" value="NC_019904.1"/>
</dbReference>
<dbReference type="PANTHER" id="PTHR42939">
    <property type="entry name" value="ABC TRANSPORTER ATP-BINDING PROTEIN ALBC-RELATED"/>
    <property type="match status" value="1"/>
</dbReference>
<dbReference type="HOGENOM" id="CLU_000604_1_2_10"/>
<dbReference type="PROSITE" id="PS50893">
    <property type="entry name" value="ABC_TRANSPORTER_2"/>
    <property type="match status" value="1"/>
</dbReference>
<dbReference type="AlphaFoldDB" id="L0G1B6"/>
<protein>
    <submittedName>
        <fullName evidence="5">ABC-type multidrug transport system, ATPase component</fullName>
    </submittedName>
</protein>
<feature type="domain" description="ABC transporter" evidence="4">
    <location>
        <begin position="2"/>
        <end position="217"/>
    </location>
</feature>
<evidence type="ECO:0000256" key="1">
    <source>
        <dbReference type="ARBA" id="ARBA00022448"/>
    </source>
</evidence>
<dbReference type="STRING" id="926556.Echvi_2844"/>
<keyword evidence="6" id="KW-1185">Reference proteome</keyword>
<dbReference type="GO" id="GO:0005524">
    <property type="term" value="F:ATP binding"/>
    <property type="evidence" value="ECO:0007669"/>
    <property type="project" value="UniProtKB-KW"/>
</dbReference>
<dbReference type="KEGG" id="evi:Echvi_2844"/>
<accession>L0G1B6</accession>
<proteinExistence type="predicted"/>
<keyword evidence="3" id="KW-0067">ATP-binding</keyword>
<dbReference type="PROSITE" id="PS00211">
    <property type="entry name" value="ABC_TRANSPORTER_1"/>
    <property type="match status" value="1"/>
</dbReference>
<dbReference type="Proteomes" id="UP000010796">
    <property type="component" value="Chromosome"/>
</dbReference>
<dbReference type="eggNOG" id="COG1131">
    <property type="taxonomic scope" value="Bacteria"/>
</dbReference>